<dbReference type="EMBL" id="BPQJ01000051">
    <property type="protein sequence ID" value="GJD65960.1"/>
    <property type="molecule type" value="Genomic_DNA"/>
</dbReference>
<dbReference type="Proteomes" id="UP001055286">
    <property type="component" value="Unassembled WGS sequence"/>
</dbReference>
<reference evidence="1" key="2">
    <citation type="submission" date="2021-08" db="EMBL/GenBank/DDBJ databases">
        <authorList>
            <person name="Tani A."/>
            <person name="Ola A."/>
            <person name="Ogura Y."/>
            <person name="Katsura K."/>
            <person name="Hayashi T."/>
        </authorList>
    </citation>
    <scope>NUCLEOTIDE SEQUENCE</scope>
    <source>
        <strain evidence="1">JCM 32048</strain>
    </source>
</reference>
<gene>
    <name evidence="1" type="ORF">MPEAHAMD_6156</name>
</gene>
<sequence>MAAITSASSAWKAIGRILRIVSFLALEAALTLGKNLLGPQHLFRNKNTITVANLDYAVNMF</sequence>
<evidence type="ECO:0000313" key="1">
    <source>
        <dbReference type="EMBL" id="GJD65960.1"/>
    </source>
</evidence>
<accession>A0AA37HHC6</accession>
<proteinExistence type="predicted"/>
<organism evidence="1 2">
    <name type="scientific">Methylobacterium frigidaeris</name>
    <dbReference type="NCBI Taxonomy" id="2038277"/>
    <lineage>
        <taxon>Bacteria</taxon>
        <taxon>Pseudomonadati</taxon>
        <taxon>Pseudomonadota</taxon>
        <taxon>Alphaproteobacteria</taxon>
        <taxon>Hyphomicrobiales</taxon>
        <taxon>Methylobacteriaceae</taxon>
        <taxon>Methylobacterium</taxon>
    </lineage>
</organism>
<name>A0AA37HHC6_9HYPH</name>
<protein>
    <submittedName>
        <fullName evidence="1">Uncharacterized protein</fullName>
    </submittedName>
</protein>
<comment type="caution">
    <text evidence="1">The sequence shown here is derived from an EMBL/GenBank/DDBJ whole genome shotgun (WGS) entry which is preliminary data.</text>
</comment>
<evidence type="ECO:0000313" key="2">
    <source>
        <dbReference type="Proteomes" id="UP001055286"/>
    </source>
</evidence>
<dbReference type="AlphaFoldDB" id="A0AA37HHC6"/>
<dbReference type="RefSeq" id="WP_133123090.1">
    <property type="nucleotide sequence ID" value="NZ_BPQJ01000051.1"/>
</dbReference>
<reference evidence="1" key="1">
    <citation type="journal article" date="2016" name="Front. Microbiol.">
        <title>Genome Sequence of the Piezophilic, Mesophilic Sulfate-Reducing Bacterium Desulfovibrio indicus J2T.</title>
        <authorList>
            <person name="Cao J."/>
            <person name="Maignien L."/>
            <person name="Shao Z."/>
            <person name="Alain K."/>
            <person name="Jebbar M."/>
        </authorList>
    </citation>
    <scope>NUCLEOTIDE SEQUENCE</scope>
    <source>
        <strain evidence="1">JCM 32048</strain>
    </source>
</reference>
<keyword evidence="2" id="KW-1185">Reference proteome</keyword>